<proteinExistence type="inferred from homology"/>
<keyword evidence="1" id="KW-0813">Transport</keyword>
<dbReference type="Pfam" id="PF04324">
    <property type="entry name" value="Fer2_BFD"/>
    <property type="match status" value="1"/>
</dbReference>
<dbReference type="EMBL" id="JAGQFT020000011">
    <property type="protein sequence ID" value="MBS7458459.1"/>
    <property type="molecule type" value="Genomic_DNA"/>
</dbReference>
<reference evidence="12 13" key="1">
    <citation type="journal article" date="2021" name="Microbiol. Resour. Announc.">
        <title>Draft Genome Sequence of Coralloluteibacterium stylophorae LMG 29479T.</title>
        <authorList>
            <person name="Karlyshev A.V."/>
            <person name="Kudryashova E.B."/>
            <person name="Ariskina E.V."/>
            <person name="Conroy A.P."/>
            <person name="Abidueva E.Y."/>
        </authorList>
    </citation>
    <scope>NUCLEOTIDE SEQUENCE [LARGE SCALE GENOMIC DNA]</scope>
    <source>
        <strain evidence="12 13">LMG 29479</strain>
    </source>
</reference>
<evidence type="ECO:0000256" key="2">
    <source>
        <dbReference type="ARBA" id="ARBA00022714"/>
    </source>
</evidence>
<evidence type="ECO:0000256" key="9">
    <source>
        <dbReference type="ARBA" id="ARBA00046332"/>
    </source>
</evidence>
<dbReference type="EMBL" id="JAGQFT010000013">
    <property type="protein sequence ID" value="MBR0561558.1"/>
    <property type="molecule type" value="Genomic_DNA"/>
</dbReference>
<reference evidence="11" key="2">
    <citation type="submission" date="2021-04" db="EMBL/GenBank/DDBJ databases">
        <authorList>
            <person name="Karlyshev A.V."/>
        </authorList>
    </citation>
    <scope>NUCLEOTIDE SEQUENCE</scope>
    <source>
        <strain evidence="11">LMG 29479</strain>
    </source>
</reference>
<comment type="caution">
    <text evidence="11">The sequence shown here is derived from an EMBL/GenBank/DDBJ whole genome shotgun (WGS) entry which is preliminary data.</text>
</comment>
<evidence type="ECO:0000256" key="3">
    <source>
        <dbReference type="ARBA" id="ARBA00022723"/>
    </source>
</evidence>
<evidence type="ECO:0000259" key="10">
    <source>
        <dbReference type="Pfam" id="PF04324"/>
    </source>
</evidence>
<name>A0A8J7VTJ2_9GAMM</name>
<dbReference type="InterPro" id="IPR052371">
    <property type="entry name" value="BFD-associated_ferredoxin"/>
</dbReference>
<dbReference type="PANTHER" id="PTHR37424">
    <property type="entry name" value="BACTERIOFERRITIN-ASSOCIATED FERREDOXIN"/>
    <property type="match status" value="1"/>
</dbReference>
<comment type="similarity">
    <text evidence="9">Belongs to the Bfd family.</text>
</comment>
<evidence type="ECO:0000256" key="8">
    <source>
        <dbReference type="ARBA" id="ARBA00039386"/>
    </source>
</evidence>
<dbReference type="Proteomes" id="UP000675747">
    <property type="component" value="Unassembled WGS sequence"/>
</dbReference>
<dbReference type="PANTHER" id="PTHR37424:SF1">
    <property type="entry name" value="BACTERIOFERRITIN-ASSOCIATED FERREDOXIN"/>
    <property type="match status" value="1"/>
</dbReference>
<evidence type="ECO:0000256" key="5">
    <source>
        <dbReference type="ARBA" id="ARBA00023004"/>
    </source>
</evidence>
<evidence type="ECO:0000313" key="13">
    <source>
        <dbReference type="Proteomes" id="UP000675747"/>
    </source>
</evidence>
<keyword evidence="5" id="KW-0408">Iron</keyword>
<feature type="domain" description="BFD-like [2Fe-2S]-binding" evidence="10">
    <location>
        <begin position="2"/>
        <end position="50"/>
    </location>
</feature>
<evidence type="ECO:0000256" key="1">
    <source>
        <dbReference type="ARBA" id="ARBA00022448"/>
    </source>
</evidence>
<keyword evidence="4" id="KW-0249">Electron transport</keyword>
<dbReference type="InterPro" id="IPR041854">
    <property type="entry name" value="BFD-like_2Fe2S-bd_dom_sf"/>
</dbReference>
<dbReference type="Gene3D" id="1.10.10.1100">
    <property type="entry name" value="BFD-like [2Fe-2S]-binding domain"/>
    <property type="match status" value="1"/>
</dbReference>
<gene>
    <name evidence="12" type="ORF">KB893_015075</name>
    <name evidence="11" type="ORF">KB893_03325</name>
</gene>
<dbReference type="GO" id="GO:0051537">
    <property type="term" value="F:2 iron, 2 sulfur cluster binding"/>
    <property type="evidence" value="ECO:0007669"/>
    <property type="project" value="UniProtKB-KW"/>
</dbReference>
<comment type="cofactor">
    <cofactor evidence="7">
        <name>[2Fe-2S] cluster</name>
        <dbReference type="ChEBI" id="CHEBI:190135"/>
    </cofactor>
</comment>
<accession>A0A8J7VTJ2</accession>
<evidence type="ECO:0000256" key="4">
    <source>
        <dbReference type="ARBA" id="ARBA00022982"/>
    </source>
</evidence>
<dbReference type="RefSeq" id="WP_211925524.1">
    <property type="nucleotide sequence ID" value="NZ_JAGQFT020000011.1"/>
</dbReference>
<keyword evidence="6" id="KW-0411">Iron-sulfur</keyword>
<protein>
    <recommendedName>
        <fullName evidence="8">Bacterioferritin-associated ferredoxin</fullName>
    </recommendedName>
</protein>
<evidence type="ECO:0000256" key="6">
    <source>
        <dbReference type="ARBA" id="ARBA00023014"/>
    </source>
</evidence>
<keyword evidence="13" id="KW-1185">Reference proteome</keyword>
<dbReference type="InterPro" id="IPR007419">
    <property type="entry name" value="BFD-like_2Fe2S-bd_dom"/>
</dbReference>
<keyword evidence="3" id="KW-0479">Metal-binding</keyword>
<evidence type="ECO:0000256" key="7">
    <source>
        <dbReference type="ARBA" id="ARBA00034078"/>
    </source>
</evidence>
<keyword evidence="2" id="KW-0001">2Fe-2S</keyword>
<organism evidence="11">
    <name type="scientific">Coralloluteibacterium stylophorae</name>
    <dbReference type="NCBI Taxonomy" id="1776034"/>
    <lineage>
        <taxon>Bacteria</taxon>
        <taxon>Pseudomonadati</taxon>
        <taxon>Pseudomonadota</taxon>
        <taxon>Gammaproteobacteria</taxon>
        <taxon>Lysobacterales</taxon>
        <taxon>Lysobacteraceae</taxon>
        <taxon>Coralloluteibacterium</taxon>
    </lineage>
</organism>
<evidence type="ECO:0000313" key="12">
    <source>
        <dbReference type="EMBL" id="MBS7458459.1"/>
    </source>
</evidence>
<dbReference type="AlphaFoldDB" id="A0A8J7VTJ2"/>
<sequence>MYVCICNAITDKDIRRAVEGGCRSMGDLTLRTGCSGTCGSCTGLAEDVLADACAAIGVRVRIEGLALPVAA</sequence>
<dbReference type="GO" id="GO:0046872">
    <property type="term" value="F:metal ion binding"/>
    <property type="evidence" value="ECO:0007669"/>
    <property type="project" value="UniProtKB-KW"/>
</dbReference>
<evidence type="ECO:0000313" key="11">
    <source>
        <dbReference type="EMBL" id="MBR0561558.1"/>
    </source>
</evidence>